<sequence>MVIICDVILQYTVTVSLYYVIGLAYGSSRTHTPDDSRDIFLFVSAIPPSCVLTLDFLSSARRSRRPSNCSEGQCFSRCLNRTHSSSNDFLLLQALAAIPSYACGIPRKACWLSDPIGDLRTMNTQVGTSKASAHEAKAMMNVNTAVYKEESVRHTKGETNKRGQLALLMHHSLLFNER</sequence>
<name>A0A4S8K1T6_MUSBA</name>
<keyword evidence="3" id="KW-1185">Reference proteome</keyword>
<protein>
    <submittedName>
        <fullName evidence="2">Uncharacterized protein</fullName>
    </submittedName>
</protein>
<feature type="transmembrane region" description="Helical" evidence="1">
    <location>
        <begin position="7"/>
        <end position="27"/>
    </location>
</feature>
<dbReference type="Proteomes" id="UP000317650">
    <property type="component" value="Chromosome 8"/>
</dbReference>
<keyword evidence="1" id="KW-1133">Transmembrane helix</keyword>
<proteinExistence type="predicted"/>
<organism evidence="2 3">
    <name type="scientific">Musa balbisiana</name>
    <name type="common">Banana</name>
    <dbReference type="NCBI Taxonomy" id="52838"/>
    <lineage>
        <taxon>Eukaryota</taxon>
        <taxon>Viridiplantae</taxon>
        <taxon>Streptophyta</taxon>
        <taxon>Embryophyta</taxon>
        <taxon>Tracheophyta</taxon>
        <taxon>Spermatophyta</taxon>
        <taxon>Magnoliopsida</taxon>
        <taxon>Liliopsida</taxon>
        <taxon>Zingiberales</taxon>
        <taxon>Musaceae</taxon>
        <taxon>Musa</taxon>
    </lineage>
</organism>
<evidence type="ECO:0000313" key="3">
    <source>
        <dbReference type="Proteomes" id="UP000317650"/>
    </source>
</evidence>
<evidence type="ECO:0000256" key="1">
    <source>
        <dbReference type="SAM" id="Phobius"/>
    </source>
</evidence>
<evidence type="ECO:0000313" key="2">
    <source>
        <dbReference type="EMBL" id="THU68701.1"/>
    </source>
</evidence>
<keyword evidence="1" id="KW-0812">Transmembrane</keyword>
<gene>
    <name evidence="2" type="ORF">C4D60_Mb08t06640</name>
</gene>
<accession>A0A4S8K1T6</accession>
<feature type="transmembrane region" description="Helical" evidence="1">
    <location>
        <begin position="39"/>
        <end position="57"/>
    </location>
</feature>
<dbReference type="EMBL" id="PYDT01000002">
    <property type="protein sequence ID" value="THU68701.1"/>
    <property type="molecule type" value="Genomic_DNA"/>
</dbReference>
<reference evidence="2 3" key="1">
    <citation type="journal article" date="2019" name="Nat. Plants">
        <title>Genome sequencing of Musa balbisiana reveals subgenome evolution and function divergence in polyploid bananas.</title>
        <authorList>
            <person name="Yao X."/>
        </authorList>
    </citation>
    <scope>NUCLEOTIDE SEQUENCE [LARGE SCALE GENOMIC DNA]</scope>
    <source>
        <strain evidence="3">cv. DH-PKW</strain>
        <tissue evidence="2">Leaves</tissue>
    </source>
</reference>
<dbReference type="AlphaFoldDB" id="A0A4S8K1T6"/>
<keyword evidence="1" id="KW-0472">Membrane</keyword>
<comment type="caution">
    <text evidence="2">The sequence shown here is derived from an EMBL/GenBank/DDBJ whole genome shotgun (WGS) entry which is preliminary data.</text>
</comment>